<dbReference type="AlphaFoldDB" id="A0A917IPN8"/>
<name>A0A917IPN8_9BACT</name>
<proteinExistence type="predicted"/>
<dbReference type="EMBL" id="BMIB01000001">
    <property type="protein sequence ID" value="GGH59686.1"/>
    <property type="molecule type" value="Genomic_DNA"/>
</dbReference>
<evidence type="ECO:0000313" key="2">
    <source>
        <dbReference type="Proteomes" id="UP000627292"/>
    </source>
</evidence>
<accession>A0A917IPN8</accession>
<keyword evidence="2" id="KW-1185">Reference proteome</keyword>
<evidence type="ECO:0000313" key="1">
    <source>
        <dbReference type="EMBL" id="GGH59686.1"/>
    </source>
</evidence>
<sequence length="97" mass="11345">MVLSCDPAHLYYFYWLTYGLWYTGRFRPVLCGSCVELIRIADARRVIDALNVNGHLIEPQLPALIKGLQLQQKLTKQIEKLKYCYVSLFGTFNRMEE</sequence>
<protein>
    <submittedName>
        <fullName evidence="1">Uncharacterized protein</fullName>
    </submittedName>
</protein>
<dbReference type="Proteomes" id="UP000627292">
    <property type="component" value="Unassembled WGS sequence"/>
</dbReference>
<reference evidence="1" key="1">
    <citation type="journal article" date="2014" name="Int. J. Syst. Evol. Microbiol.">
        <title>Complete genome sequence of Corynebacterium casei LMG S-19264T (=DSM 44701T), isolated from a smear-ripened cheese.</title>
        <authorList>
            <consortium name="US DOE Joint Genome Institute (JGI-PGF)"/>
            <person name="Walter F."/>
            <person name="Albersmeier A."/>
            <person name="Kalinowski J."/>
            <person name="Ruckert C."/>
        </authorList>
    </citation>
    <scope>NUCLEOTIDE SEQUENCE</scope>
    <source>
        <strain evidence="1">CGMCC 1.15290</strain>
    </source>
</reference>
<dbReference type="InterPro" id="IPR054223">
    <property type="entry name" value="DUF6943"/>
</dbReference>
<reference evidence="1" key="2">
    <citation type="submission" date="2020-09" db="EMBL/GenBank/DDBJ databases">
        <authorList>
            <person name="Sun Q."/>
            <person name="Zhou Y."/>
        </authorList>
    </citation>
    <scope>NUCLEOTIDE SEQUENCE</scope>
    <source>
        <strain evidence="1">CGMCC 1.15290</strain>
    </source>
</reference>
<dbReference type="Pfam" id="PF22105">
    <property type="entry name" value="DUF6943"/>
    <property type="match status" value="1"/>
</dbReference>
<organism evidence="1 2">
    <name type="scientific">Filimonas zeae</name>
    <dbReference type="NCBI Taxonomy" id="1737353"/>
    <lineage>
        <taxon>Bacteria</taxon>
        <taxon>Pseudomonadati</taxon>
        <taxon>Bacteroidota</taxon>
        <taxon>Chitinophagia</taxon>
        <taxon>Chitinophagales</taxon>
        <taxon>Chitinophagaceae</taxon>
        <taxon>Filimonas</taxon>
    </lineage>
</organism>
<comment type="caution">
    <text evidence="1">The sequence shown here is derived from an EMBL/GenBank/DDBJ whole genome shotgun (WGS) entry which is preliminary data.</text>
</comment>
<gene>
    <name evidence="1" type="ORF">GCM10011379_06740</name>
</gene>